<dbReference type="RefSeq" id="WP_075053968.1">
    <property type="nucleotide sequence ID" value="NZ_CP007536.1"/>
</dbReference>
<dbReference type="AlphaFoldDB" id="A0A060HGY4"/>
<dbReference type="STRING" id="926571.NVIE_006240"/>
<keyword evidence="2" id="KW-1185">Reference proteome</keyword>
<proteinExistence type="predicted"/>
<sequence>MPADSLNANFSKTIESVLSGLGEEARELILKHIREKYGMDAEQILQYREEFANYLREIMGNSAETIVEKLDEAIPKAQCSRRDGRVAKPPSRLMVEKIPTGVFFIMCEHCLWCATLLKYMPRPRCYSCSKRIRDAVPISSGESFDVSMDEKRGITLSFW</sequence>
<dbReference type="HOGENOM" id="CLU_113981_0_0_2"/>
<name>A0A060HGY4_9ARCH</name>
<evidence type="ECO:0000313" key="2">
    <source>
        <dbReference type="Proteomes" id="UP000027093"/>
    </source>
</evidence>
<reference evidence="1 2" key="1">
    <citation type="journal article" date="2014" name="Int. J. Syst. Evol. Microbiol.">
        <title>Nitrososphaera viennensis gen. nov., sp. nov., an aerobic and mesophilic, ammonia-oxidizing archaeon from soil and a member of the archaeal phylum Thaumarchaeota.</title>
        <authorList>
            <person name="Stieglmeier M."/>
            <person name="Klingl A."/>
            <person name="Alves R.J."/>
            <person name="Rittmann S.K."/>
            <person name="Melcher M."/>
            <person name="Leisch N."/>
            <person name="Schleper C."/>
        </authorList>
    </citation>
    <scope>NUCLEOTIDE SEQUENCE [LARGE SCALE GENOMIC DNA]</scope>
    <source>
        <strain evidence="1">EN76</strain>
    </source>
</reference>
<dbReference type="OrthoDB" id="384460at2157"/>
<dbReference type="EMBL" id="CP007536">
    <property type="protein sequence ID" value="AIC14828.1"/>
    <property type="molecule type" value="Genomic_DNA"/>
</dbReference>
<protein>
    <submittedName>
        <fullName evidence="1">Uncharacterized protein</fullName>
    </submittedName>
</protein>
<dbReference type="KEGG" id="nvn:NVIE_006240"/>
<evidence type="ECO:0000313" key="1">
    <source>
        <dbReference type="EMBL" id="AIC14828.1"/>
    </source>
</evidence>
<accession>A0A060HGY4</accession>
<dbReference type="Proteomes" id="UP000027093">
    <property type="component" value="Chromosome"/>
</dbReference>
<dbReference type="GeneID" id="74945889"/>
<gene>
    <name evidence="1" type="ORF">NVIE_006240</name>
</gene>
<organism evidence="1 2">
    <name type="scientific">Nitrososphaera viennensis EN76</name>
    <dbReference type="NCBI Taxonomy" id="926571"/>
    <lineage>
        <taxon>Archaea</taxon>
        <taxon>Nitrososphaerota</taxon>
        <taxon>Nitrososphaeria</taxon>
        <taxon>Nitrososphaerales</taxon>
        <taxon>Nitrososphaeraceae</taxon>
        <taxon>Nitrososphaera</taxon>
    </lineage>
</organism>